<dbReference type="Proteomes" id="UP000215127">
    <property type="component" value="Chromosome 6"/>
</dbReference>
<organism evidence="3 4">
    <name type="scientific">Zymoseptoria tritici (strain ST99CH_3D7)</name>
    <dbReference type="NCBI Taxonomy" id="1276538"/>
    <lineage>
        <taxon>Eukaryota</taxon>
        <taxon>Fungi</taxon>
        <taxon>Dikarya</taxon>
        <taxon>Ascomycota</taxon>
        <taxon>Pezizomycotina</taxon>
        <taxon>Dothideomycetes</taxon>
        <taxon>Dothideomycetidae</taxon>
        <taxon>Mycosphaerellales</taxon>
        <taxon>Mycosphaerellaceae</taxon>
        <taxon>Zymoseptoria</taxon>
    </lineage>
</organism>
<protein>
    <recommendedName>
        <fullName evidence="2">Protein kinase domain-containing protein</fullName>
    </recommendedName>
</protein>
<evidence type="ECO:0000259" key="2">
    <source>
        <dbReference type="PROSITE" id="PS50011"/>
    </source>
</evidence>
<dbReference type="GO" id="GO:0005524">
    <property type="term" value="F:ATP binding"/>
    <property type="evidence" value="ECO:0007669"/>
    <property type="project" value="InterPro"/>
</dbReference>
<dbReference type="PROSITE" id="PS00108">
    <property type="entry name" value="PROTEIN_KINASE_ST"/>
    <property type="match status" value="1"/>
</dbReference>
<dbReference type="EMBL" id="LT853697">
    <property type="protein sequence ID" value="SMQ51790.1"/>
    <property type="molecule type" value="Genomic_DNA"/>
</dbReference>
<evidence type="ECO:0000256" key="1">
    <source>
        <dbReference type="SAM" id="MobiDB-lite"/>
    </source>
</evidence>
<dbReference type="STRING" id="1276538.A0A1X7RX18"/>
<dbReference type="GO" id="GO:0005737">
    <property type="term" value="C:cytoplasm"/>
    <property type="evidence" value="ECO:0007669"/>
    <property type="project" value="TreeGrafter"/>
</dbReference>
<keyword evidence="4" id="KW-1185">Reference proteome</keyword>
<dbReference type="GO" id="GO:0044773">
    <property type="term" value="P:mitotic DNA damage checkpoint signaling"/>
    <property type="evidence" value="ECO:0007669"/>
    <property type="project" value="TreeGrafter"/>
</dbReference>
<reference evidence="3 4" key="1">
    <citation type="submission" date="2016-06" db="EMBL/GenBank/DDBJ databases">
        <authorList>
            <person name="Kjaerup R.B."/>
            <person name="Dalgaard T.S."/>
            <person name="Juul-Madsen H.R."/>
        </authorList>
    </citation>
    <scope>NUCLEOTIDE SEQUENCE [LARGE SCALE GENOMIC DNA]</scope>
</reference>
<gene>
    <name evidence="3" type="ORF">ZT3D7_G6943</name>
</gene>
<evidence type="ECO:0000313" key="4">
    <source>
        <dbReference type="Proteomes" id="UP000215127"/>
    </source>
</evidence>
<dbReference type="PROSITE" id="PS50011">
    <property type="entry name" value="PROTEIN_KINASE_DOM"/>
    <property type="match status" value="1"/>
</dbReference>
<dbReference type="GO" id="GO:0005634">
    <property type="term" value="C:nucleus"/>
    <property type="evidence" value="ECO:0007669"/>
    <property type="project" value="TreeGrafter"/>
</dbReference>
<feature type="compositionally biased region" description="Basic and acidic residues" evidence="1">
    <location>
        <begin position="531"/>
        <end position="542"/>
    </location>
</feature>
<evidence type="ECO:0000313" key="3">
    <source>
        <dbReference type="EMBL" id="SMQ51790.1"/>
    </source>
</evidence>
<dbReference type="InterPro" id="IPR000719">
    <property type="entry name" value="Prot_kinase_dom"/>
</dbReference>
<dbReference type="InterPro" id="IPR008271">
    <property type="entry name" value="Ser/Thr_kinase_AS"/>
</dbReference>
<proteinExistence type="predicted"/>
<dbReference type="Gene3D" id="1.10.510.10">
    <property type="entry name" value="Transferase(Phosphotransferase) domain 1"/>
    <property type="match status" value="1"/>
</dbReference>
<dbReference type="AlphaFoldDB" id="A0A1X7RX18"/>
<dbReference type="Pfam" id="PF00069">
    <property type="entry name" value="Pkinase"/>
    <property type="match status" value="1"/>
</dbReference>
<feature type="region of interest" description="Disordered" evidence="1">
    <location>
        <begin position="512"/>
        <end position="550"/>
    </location>
</feature>
<dbReference type="InterPro" id="IPR011009">
    <property type="entry name" value="Kinase-like_dom_sf"/>
</dbReference>
<dbReference type="PANTHER" id="PTHR44167">
    <property type="entry name" value="OVARIAN-SPECIFIC SERINE/THREONINE-PROTEIN KINASE LOK-RELATED"/>
    <property type="match status" value="1"/>
</dbReference>
<feature type="domain" description="Protein kinase" evidence="2">
    <location>
        <begin position="183"/>
        <end position="479"/>
    </location>
</feature>
<dbReference type="SUPFAM" id="SSF56112">
    <property type="entry name" value="Protein kinase-like (PK-like)"/>
    <property type="match status" value="1"/>
</dbReference>
<sequence length="629" mass="69872">MEQRRRIRVLAFGGTIFHRAAKHLAAQSGRIPQEPGSETFGTIETTEYLRCCTADADLLLEAAPNPACDQATNLEILREPIVNSISLMCSHEALRQMTTLGEPPNCDLRLRPHDGIARNATNRPVFWGCHTCSRATWSLFQSFIDLGVVSLILGPIIDNLLNSSIMSCLSEGAEFISEAGKTYLAVSSLGQSNVWTAVEKDDMSNIVVLKAPSDNDIPGQWPRFQHEMIMHELFKNSKNIRRQVDRIPPTPEGSPPILVLEITETTLWGARTKRPFSRGEIVATMKGILLSLQEVHEHGLVYGDLKMENVMLSGFNSQHAGDGSNLTVKLGDLGTVMSPANGTMQPIAYRAPEVYFHEEITPAADIWAVGLVYSHLLEAQENFSKAGLYDNLTTNSSRMDERVSAVRNEISQDYDLQNNSYYKHCWLPERDLDHEKGNHWSLMRERGLQERDVDFLKRVMIANPKERPSAKAILASYWFKGGGLREKMDEIEQVDGATDRLSLSSRASNRFDGASEDLAVKPPMGAGQTHRLSDTPPRETPVKRTRSKKSIAPTAMKPMHPNEQIEPALLSPGVKAAIKFMRQQDIENVAQEMPPAPVQVEADDADLAPLRPQNLGQQAAAGGTYLSYR</sequence>
<dbReference type="GO" id="GO:0004674">
    <property type="term" value="F:protein serine/threonine kinase activity"/>
    <property type="evidence" value="ECO:0007669"/>
    <property type="project" value="TreeGrafter"/>
</dbReference>
<dbReference type="SMART" id="SM00220">
    <property type="entry name" value="S_TKc"/>
    <property type="match status" value="1"/>
</dbReference>
<accession>A0A1X7RX18</accession>
<name>A0A1X7RX18_ZYMT9</name>
<dbReference type="PANTHER" id="PTHR44167:SF18">
    <property type="entry name" value="PROTEIN KINASE DOMAIN-CONTAINING PROTEIN"/>
    <property type="match status" value="1"/>
</dbReference>